<dbReference type="RefSeq" id="WP_305448320.1">
    <property type="nucleotide sequence ID" value="NZ_CP117454.1"/>
</dbReference>
<gene>
    <name evidence="1" type="ORF">PSH97_04860</name>
</gene>
<protein>
    <submittedName>
        <fullName evidence="1">DUF4435 domain-containing protein</fullName>
    </submittedName>
</protein>
<sequence length="278" mass="31968">MVEFPRRSIEELQARYTFEPELDDIYVEGVFDQEIFIECLKGTGRSDRVVYAIDTVDVSAETLEKYGLTSGNKQRVIALARELSTLNGDLKYRCVVDRDLDQWFGRLEITPRLSWLDCCSIELYFFGSIERIVVVAGRAKIVNFNDFHASFVSVLKKLYSYRLADAEMRLNIEWMEIDRFLTARGDIISFDGDEYIKRLINKNNINAVRDKFLESIEKWDATLDGDPKTFIRGHDFVELVAWSIKAFKGVKEIASASAFERFMVLSAKDFPAILGCIA</sequence>
<evidence type="ECO:0000313" key="2">
    <source>
        <dbReference type="Proteomes" id="UP001239418"/>
    </source>
</evidence>
<keyword evidence="2" id="KW-1185">Reference proteome</keyword>
<name>A0ABY9EYX7_9PSED</name>
<evidence type="ECO:0000313" key="1">
    <source>
        <dbReference type="EMBL" id="WLG85861.1"/>
    </source>
</evidence>
<dbReference type="EMBL" id="CP117454">
    <property type="protein sequence ID" value="WLG85861.1"/>
    <property type="molecule type" value="Genomic_DNA"/>
</dbReference>
<dbReference type="Proteomes" id="UP001239418">
    <property type="component" value="Chromosome"/>
</dbReference>
<reference evidence="1 2" key="1">
    <citation type="submission" date="2023-02" db="EMBL/GenBank/DDBJ databases">
        <title>Evolution of Hrp T3SS in non-pathogenic Pseudomonas fluorescens.</title>
        <authorList>
            <person name="Liao K."/>
            <person name="Wei H."/>
            <person name="Gu Y."/>
        </authorList>
    </citation>
    <scope>NUCLEOTIDE SEQUENCE [LARGE SCALE GENOMIC DNA]</scope>
    <source>
        <strain evidence="1 2">FP1935</strain>
    </source>
</reference>
<accession>A0ABY9EYX7</accession>
<proteinExistence type="predicted"/>
<organism evidence="1 2">
    <name type="scientific">Pseudomonas cucumis</name>
    <dbReference type="NCBI Taxonomy" id="2954082"/>
    <lineage>
        <taxon>Bacteria</taxon>
        <taxon>Pseudomonadati</taxon>
        <taxon>Pseudomonadota</taxon>
        <taxon>Gammaproteobacteria</taxon>
        <taxon>Pseudomonadales</taxon>
        <taxon>Pseudomonadaceae</taxon>
        <taxon>Pseudomonas</taxon>
    </lineage>
</organism>